<protein>
    <submittedName>
        <fullName evidence="1">29626_t:CDS:1</fullName>
    </submittedName>
</protein>
<comment type="caution">
    <text evidence="1">The sequence shown here is derived from an EMBL/GenBank/DDBJ whole genome shotgun (WGS) entry which is preliminary data.</text>
</comment>
<evidence type="ECO:0000313" key="2">
    <source>
        <dbReference type="Proteomes" id="UP000789920"/>
    </source>
</evidence>
<keyword evidence="2" id="KW-1185">Reference proteome</keyword>
<reference evidence="1" key="1">
    <citation type="submission" date="2021-06" db="EMBL/GenBank/DDBJ databases">
        <authorList>
            <person name="Kallberg Y."/>
            <person name="Tangrot J."/>
            <person name="Rosling A."/>
        </authorList>
    </citation>
    <scope>NUCLEOTIDE SEQUENCE</scope>
    <source>
        <strain evidence="1">MA461A</strain>
    </source>
</reference>
<organism evidence="1 2">
    <name type="scientific">Racocetra persica</name>
    <dbReference type="NCBI Taxonomy" id="160502"/>
    <lineage>
        <taxon>Eukaryota</taxon>
        <taxon>Fungi</taxon>
        <taxon>Fungi incertae sedis</taxon>
        <taxon>Mucoromycota</taxon>
        <taxon>Glomeromycotina</taxon>
        <taxon>Glomeromycetes</taxon>
        <taxon>Diversisporales</taxon>
        <taxon>Gigasporaceae</taxon>
        <taxon>Racocetra</taxon>
    </lineage>
</organism>
<evidence type="ECO:0000313" key="1">
    <source>
        <dbReference type="EMBL" id="CAG8801325.1"/>
    </source>
</evidence>
<dbReference type="EMBL" id="CAJVQC010060961">
    <property type="protein sequence ID" value="CAG8801325.1"/>
    <property type="molecule type" value="Genomic_DNA"/>
</dbReference>
<accession>A0ACA9RQB0</accession>
<sequence length="77" mass="8446">MPNAVLPPRSTGTSVETNIFTTSSISDASTTTLYTPVTKSSDEQPFIPSYLKGTFIEKLQNPNHLLCLPTCFKEYSS</sequence>
<name>A0ACA9RQB0_9GLOM</name>
<gene>
    <name evidence="1" type="ORF">RPERSI_LOCUS21090</name>
</gene>
<proteinExistence type="predicted"/>
<feature type="non-terminal residue" evidence="1">
    <location>
        <position position="77"/>
    </location>
</feature>
<dbReference type="Proteomes" id="UP000789920">
    <property type="component" value="Unassembled WGS sequence"/>
</dbReference>